<evidence type="ECO:0000313" key="2">
    <source>
        <dbReference type="EnsemblMetazoa" id="AFAF015795-PA"/>
    </source>
</evidence>
<dbReference type="AlphaFoldDB" id="A0A182QS69"/>
<keyword evidence="1" id="KW-0472">Membrane</keyword>
<dbReference type="EnsemblMetazoa" id="AFAF015795-RA">
    <property type="protein sequence ID" value="AFAF015795-PA"/>
    <property type="gene ID" value="AFAF015795"/>
</dbReference>
<reference evidence="3" key="1">
    <citation type="submission" date="2014-01" db="EMBL/GenBank/DDBJ databases">
        <title>The Genome Sequence of Anopheles farauti FAR1 (V2).</title>
        <authorList>
            <consortium name="The Broad Institute Genomics Platform"/>
            <person name="Neafsey D.E."/>
            <person name="Besansky N."/>
            <person name="Howell P."/>
            <person name="Walton C."/>
            <person name="Young S.K."/>
            <person name="Zeng Q."/>
            <person name="Gargeya S."/>
            <person name="Fitzgerald M."/>
            <person name="Haas B."/>
            <person name="Abouelleil A."/>
            <person name="Allen A.W."/>
            <person name="Alvarado L."/>
            <person name="Arachchi H.M."/>
            <person name="Berlin A.M."/>
            <person name="Chapman S.B."/>
            <person name="Gainer-Dewar J."/>
            <person name="Goldberg J."/>
            <person name="Griggs A."/>
            <person name="Gujja S."/>
            <person name="Hansen M."/>
            <person name="Howarth C."/>
            <person name="Imamovic A."/>
            <person name="Ireland A."/>
            <person name="Larimer J."/>
            <person name="McCowan C."/>
            <person name="Murphy C."/>
            <person name="Pearson M."/>
            <person name="Poon T.W."/>
            <person name="Priest M."/>
            <person name="Roberts A."/>
            <person name="Saif S."/>
            <person name="Shea T."/>
            <person name="Sisk P."/>
            <person name="Sykes S."/>
            <person name="Wortman J."/>
            <person name="Nusbaum C."/>
            <person name="Birren B."/>
        </authorList>
    </citation>
    <scope>NUCLEOTIDE SEQUENCE [LARGE SCALE GENOMIC DNA]</scope>
    <source>
        <strain evidence="3">FAR1</strain>
    </source>
</reference>
<organism evidence="2 3">
    <name type="scientific">Anopheles farauti</name>
    <dbReference type="NCBI Taxonomy" id="69004"/>
    <lineage>
        <taxon>Eukaryota</taxon>
        <taxon>Metazoa</taxon>
        <taxon>Ecdysozoa</taxon>
        <taxon>Arthropoda</taxon>
        <taxon>Hexapoda</taxon>
        <taxon>Insecta</taxon>
        <taxon>Pterygota</taxon>
        <taxon>Neoptera</taxon>
        <taxon>Endopterygota</taxon>
        <taxon>Diptera</taxon>
        <taxon>Nematocera</taxon>
        <taxon>Culicoidea</taxon>
        <taxon>Culicidae</taxon>
        <taxon>Anophelinae</taxon>
        <taxon>Anopheles</taxon>
    </lineage>
</organism>
<keyword evidence="3" id="KW-1185">Reference proteome</keyword>
<dbReference type="Proteomes" id="UP000075886">
    <property type="component" value="Unassembled WGS sequence"/>
</dbReference>
<evidence type="ECO:0000313" key="3">
    <source>
        <dbReference type="Proteomes" id="UP000075886"/>
    </source>
</evidence>
<dbReference type="VEuPathDB" id="VectorBase:AFAF015795"/>
<keyword evidence="1" id="KW-1133">Transmembrane helix</keyword>
<accession>A0A182QS69</accession>
<name>A0A182QS69_9DIPT</name>
<reference evidence="2" key="2">
    <citation type="submission" date="2020-05" db="UniProtKB">
        <authorList>
            <consortium name="EnsemblMetazoa"/>
        </authorList>
    </citation>
    <scope>IDENTIFICATION</scope>
    <source>
        <strain evidence="2">FAR1</strain>
    </source>
</reference>
<evidence type="ECO:0000256" key="1">
    <source>
        <dbReference type="SAM" id="Phobius"/>
    </source>
</evidence>
<proteinExistence type="predicted"/>
<feature type="transmembrane region" description="Helical" evidence="1">
    <location>
        <begin position="67"/>
        <end position="93"/>
    </location>
</feature>
<dbReference type="EMBL" id="AXCN02001515">
    <property type="status" value="NOT_ANNOTATED_CDS"/>
    <property type="molecule type" value="Genomic_DNA"/>
</dbReference>
<sequence length="140" mass="15915">MSTHFYISSVSPTYVPTAIGYQPCRAPMPYRYRSRFSTSWRLERRAPTTRYRCIPYFPLLPVAQKLMIAPFVVVLLLDGSLAGSILSITMWALDPPGGRAGGSFWEKRTIRKPHSPAFARLNEATRPTARVDNKHLQCEQ</sequence>
<dbReference type="EMBL" id="AXCN02001516">
    <property type="status" value="NOT_ANNOTATED_CDS"/>
    <property type="molecule type" value="Genomic_DNA"/>
</dbReference>
<dbReference type="EMBL" id="AXCN02001514">
    <property type="status" value="NOT_ANNOTATED_CDS"/>
    <property type="molecule type" value="Genomic_DNA"/>
</dbReference>
<protein>
    <submittedName>
        <fullName evidence="2">Uncharacterized protein</fullName>
    </submittedName>
</protein>
<keyword evidence="1" id="KW-0812">Transmembrane</keyword>